<dbReference type="EMBL" id="QOCI01000001">
    <property type="protein sequence ID" value="RRR20531.1"/>
    <property type="molecule type" value="Genomic_DNA"/>
</dbReference>
<sequence>MNTLTESQLRDAFVNASKGEAKRAMIPDLDQVDFSRLDYLGWQDAKKPRHHYVALELDGEVAVLLLRGPENPPAKKMLCAWCEDIVDGVHAASFVAPLAGASGRRGNTVGTAICADFRCSRNVRREPSSFEVRSEDPALLAYHREQRIAGLQERSTAFVRTVIERS</sequence>
<proteinExistence type="predicted"/>
<gene>
    <name evidence="2" type="ORF">DS079_03860</name>
</gene>
<dbReference type="AlphaFoldDB" id="A0A426SQH5"/>
<dbReference type="Pfam" id="PF16571">
    <property type="entry name" value="FBP_C"/>
    <property type="match status" value="1"/>
</dbReference>
<feature type="domain" description="Elongation factor G-binding protein C-terminal treble-clef zinc-finger" evidence="1">
    <location>
        <begin position="8"/>
        <end position="162"/>
    </location>
</feature>
<reference evidence="2 3" key="1">
    <citation type="submission" date="2018-07" db="EMBL/GenBank/DDBJ databases">
        <title>Brachybacteriurn paraconglorneratum KCTC 9916.</title>
        <authorList>
            <person name="Li Y."/>
        </authorList>
    </citation>
    <scope>NUCLEOTIDE SEQUENCE [LARGE SCALE GENOMIC DNA]</scope>
    <source>
        <strain evidence="2 3">KCTC 9916</strain>
    </source>
</reference>
<evidence type="ECO:0000313" key="2">
    <source>
        <dbReference type="EMBL" id="RRR20531.1"/>
    </source>
</evidence>
<dbReference type="Proteomes" id="UP000274327">
    <property type="component" value="Unassembled WGS sequence"/>
</dbReference>
<keyword evidence="3" id="KW-1185">Reference proteome</keyword>
<evidence type="ECO:0000313" key="3">
    <source>
        <dbReference type="Proteomes" id="UP000274327"/>
    </source>
</evidence>
<protein>
    <submittedName>
        <fullName evidence="2">FBP domain-containing protein</fullName>
    </submittedName>
</protein>
<organism evidence="2 3">
    <name type="scientific">Brachybacterium paraconglomeratum</name>
    <dbReference type="NCBI Taxonomy" id="173362"/>
    <lineage>
        <taxon>Bacteria</taxon>
        <taxon>Bacillati</taxon>
        <taxon>Actinomycetota</taxon>
        <taxon>Actinomycetes</taxon>
        <taxon>Micrococcales</taxon>
        <taxon>Dermabacteraceae</taxon>
        <taxon>Brachybacterium</taxon>
    </lineage>
</organism>
<accession>A0A426SQH5</accession>
<dbReference type="RefSeq" id="WP_126984969.1">
    <property type="nucleotide sequence ID" value="NZ_JALXWX010000001.1"/>
</dbReference>
<evidence type="ECO:0000259" key="1">
    <source>
        <dbReference type="Pfam" id="PF16571"/>
    </source>
</evidence>
<comment type="caution">
    <text evidence="2">The sequence shown here is derived from an EMBL/GenBank/DDBJ whole genome shotgun (WGS) entry which is preliminary data.</text>
</comment>
<dbReference type="GeneID" id="78120165"/>
<name>A0A426SQH5_9MICO</name>
<dbReference type="InterPro" id="IPR032330">
    <property type="entry name" value="EF-G-binding_C"/>
</dbReference>